<feature type="domain" description="Porphobilinogen deaminase C-terminal" evidence="10">
    <location>
        <begin position="227"/>
        <end position="296"/>
    </location>
</feature>
<feature type="domain" description="Porphobilinogen deaminase N-terminal" evidence="9">
    <location>
        <begin position="4"/>
        <end position="213"/>
    </location>
</feature>
<feature type="modified residue" description="S-(dipyrrolylmethanemethyl)cysteine" evidence="8">
    <location>
        <position position="243"/>
    </location>
</feature>
<dbReference type="Gene3D" id="3.40.190.10">
    <property type="entry name" value="Periplasmic binding protein-like II"/>
    <property type="match status" value="2"/>
</dbReference>
<comment type="caution">
    <text evidence="11">The sequence shown here is derived from an EMBL/GenBank/DDBJ whole genome shotgun (WGS) entry which is preliminary data.</text>
</comment>
<dbReference type="InterPro" id="IPR036803">
    <property type="entry name" value="Porphobilinogen_deaminase_C_sf"/>
</dbReference>
<dbReference type="Gene3D" id="3.30.160.40">
    <property type="entry name" value="Porphobilinogen deaminase, C-terminal domain"/>
    <property type="match status" value="1"/>
</dbReference>
<evidence type="ECO:0000313" key="12">
    <source>
        <dbReference type="Proteomes" id="UP000321058"/>
    </source>
</evidence>
<dbReference type="InterPro" id="IPR000860">
    <property type="entry name" value="HemC"/>
</dbReference>
<reference evidence="11 12" key="1">
    <citation type="submission" date="2019-07" db="EMBL/GenBank/DDBJ databases">
        <title>Whole genome shotgun sequence of Reyranella soli NBRC 108950.</title>
        <authorList>
            <person name="Hosoyama A."/>
            <person name="Uohara A."/>
            <person name="Ohji S."/>
            <person name="Ichikawa N."/>
        </authorList>
    </citation>
    <scope>NUCLEOTIDE SEQUENCE [LARGE SCALE GENOMIC DNA]</scope>
    <source>
        <strain evidence="11 12">NBRC 108950</strain>
    </source>
</reference>
<keyword evidence="12" id="KW-1185">Reference proteome</keyword>
<dbReference type="EMBL" id="BKAJ01000262">
    <property type="protein sequence ID" value="GEP61841.1"/>
    <property type="molecule type" value="Genomic_DNA"/>
</dbReference>
<dbReference type="PANTHER" id="PTHR11557:SF0">
    <property type="entry name" value="PORPHOBILINOGEN DEAMINASE"/>
    <property type="match status" value="1"/>
</dbReference>
<dbReference type="OrthoDB" id="9810298at2"/>
<comment type="miscellaneous">
    <text evidence="8">The porphobilinogen subunits are added to the dipyrromethane group.</text>
</comment>
<accession>A0A512NSB4</accession>
<dbReference type="RefSeq" id="WP_147157126.1">
    <property type="nucleotide sequence ID" value="NZ_BKAJ01000262.1"/>
</dbReference>
<comment type="subunit">
    <text evidence="4 8">Monomer.</text>
</comment>
<dbReference type="PIRSF" id="PIRSF001438">
    <property type="entry name" value="4pyrrol_synth_OHMeBilane_synth"/>
    <property type="match status" value="1"/>
</dbReference>
<protein>
    <recommendedName>
        <fullName evidence="8">Porphobilinogen deaminase</fullName>
        <shortName evidence="8">PBG</shortName>
        <ecNumber evidence="8">2.5.1.61</ecNumber>
    </recommendedName>
    <alternativeName>
        <fullName evidence="8">Hydroxymethylbilane synthase</fullName>
        <shortName evidence="8">HMBS</shortName>
    </alternativeName>
    <alternativeName>
        <fullName evidence="8">Pre-uroporphyrinogen synthase</fullName>
    </alternativeName>
</protein>
<evidence type="ECO:0000256" key="2">
    <source>
        <dbReference type="ARBA" id="ARBA00004735"/>
    </source>
</evidence>
<sequence>MAALRLGTRGSKLALTQAGLVRDALARSVPALAAPDAIEIVVIKTTGDAIQDRPLSEAGGKGLFVKEIEEAMLGHRIDIAVHSMKDMPTAQPAGLLIAAFLAREDARDVLIAGDVKRIADLKQGAVVGTSALRRRAQLLHRRPDLKIVTLRGNVDTRLRKREAGEVEATILALAGLKRLGLEQVGAAIPEDEMLPAVGQGAICIECRADDAQTRGWLAAIDHGPTATCVKAEHAMLSVLDGSCRTPIAGHAVLTDGVIHLRGLIAKPDGSELIATERRGGFADAETLGRDAGHELLRRGGPGFLST</sequence>
<dbReference type="SUPFAM" id="SSF53850">
    <property type="entry name" value="Periplasmic binding protein-like II"/>
    <property type="match status" value="1"/>
</dbReference>
<comment type="function">
    <text evidence="1 8">Tetrapolymerization of the monopyrrole PBG into the hydroxymethylbilane pre-uroporphyrinogen in several discrete steps.</text>
</comment>
<evidence type="ECO:0000313" key="11">
    <source>
        <dbReference type="EMBL" id="GEP61841.1"/>
    </source>
</evidence>
<dbReference type="SUPFAM" id="SSF54782">
    <property type="entry name" value="Porphobilinogen deaminase (hydroxymethylbilane synthase), C-terminal domain"/>
    <property type="match status" value="1"/>
</dbReference>
<keyword evidence="6 8" id="KW-0627">Porphyrin biosynthesis</keyword>
<dbReference type="AlphaFoldDB" id="A0A512NSB4"/>
<comment type="cofactor">
    <cofactor evidence="8">
        <name>dipyrromethane</name>
        <dbReference type="ChEBI" id="CHEBI:60342"/>
    </cofactor>
    <text evidence="8">Binds 1 dipyrromethane group covalently.</text>
</comment>
<dbReference type="FunFam" id="3.40.190.10:FF:000086">
    <property type="entry name" value="Probable porphobilinogen deaminase"/>
    <property type="match status" value="1"/>
</dbReference>
<dbReference type="FunFam" id="3.40.190.10:FF:000005">
    <property type="entry name" value="Porphobilinogen deaminase"/>
    <property type="match status" value="1"/>
</dbReference>
<dbReference type="EC" id="2.5.1.61" evidence="8"/>
<dbReference type="GO" id="GO:0004418">
    <property type="term" value="F:hydroxymethylbilane synthase activity"/>
    <property type="evidence" value="ECO:0007669"/>
    <property type="project" value="UniProtKB-UniRule"/>
</dbReference>
<name>A0A512NSB4_9HYPH</name>
<evidence type="ECO:0000256" key="1">
    <source>
        <dbReference type="ARBA" id="ARBA00002869"/>
    </source>
</evidence>
<evidence type="ECO:0000256" key="6">
    <source>
        <dbReference type="ARBA" id="ARBA00023244"/>
    </source>
</evidence>
<dbReference type="Pfam" id="PF01379">
    <property type="entry name" value="Porphobil_deam"/>
    <property type="match status" value="1"/>
</dbReference>
<organism evidence="11 12">
    <name type="scientific">Reyranella soli</name>
    <dbReference type="NCBI Taxonomy" id="1230389"/>
    <lineage>
        <taxon>Bacteria</taxon>
        <taxon>Pseudomonadati</taxon>
        <taxon>Pseudomonadota</taxon>
        <taxon>Alphaproteobacteria</taxon>
        <taxon>Hyphomicrobiales</taxon>
        <taxon>Reyranellaceae</taxon>
        <taxon>Reyranella</taxon>
    </lineage>
</organism>
<dbReference type="InterPro" id="IPR022418">
    <property type="entry name" value="Porphobilinogen_deaminase_C"/>
</dbReference>
<dbReference type="Proteomes" id="UP000321058">
    <property type="component" value="Unassembled WGS sequence"/>
</dbReference>
<comment type="catalytic activity">
    <reaction evidence="7 8">
        <text>4 porphobilinogen + H2O = hydroxymethylbilane + 4 NH4(+)</text>
        <dbReference type="Rhea" id="RHEA:13185"/>
        <dbReference type="ChEBI" id="CHEBI:15377"/>
        <dbReference type="ChEBI" id="CHEBI:28938"/>
        <dbReference type="ChEBI" id="CHEBI:57845"/>
        <dbReference type="ChEBI" id="CHEBI:58126"/>
        <dbReference type="EC" id="2.5.1.61"/>
    </reaction>
</comment>
<evidence type="ECO:0000259" key="9">
    <source>
        <dbReference type="Pfam" id="PF01379"/>
    </source>
</evidence>
<proteinExistence type="inferred from homology"/>
<dbReference type="GO" id="GO:0006782">
    <property type="term" value="P:protoporphyrinogen IX biosynthetic process"/>
    <property type="evidence" value="ECO:0007669"/>
    <property type="project" value="UniProtKB-UniRule"/>
</dbReference>
<comment type="pathway">
    <text evidence="2">Porphyrin-containing compound metabolism; protoporphyrin-IX biosynthesis; coproporphyrinogen-III from 5-aminolevulinate: step 2/4.</text>
</comment>
<dbReference type="PRINTS" id="PR00151">
    <property type="entry name" value="PORPHBDMNASE"/>
</dbReference>
<evidence type="ECO:0000256" key="3">
    <source>
        <dbReference type="ARBA" id="ARBA00005638"/>
    </source>
</evidence>
<evidence type="ECO:0000256" key="5">
    <source>
        <dbReference type="ARBA" id="ARBA00022679"/>
    </source>
</evidence>
<dbReference type="UniPathway" id="UPA00251">
    <property type="reaction ID" value="UER00319"/>
</dbReference>
<dbReference type="GO" id="GO:0005737">
    <property type="term" value="C:cytoplasm"/>
    <property type="evidence" value="ECO:0007669"/>
    <property type="project" value="UniProtKB-UniRule"/>
</dbReference>
<gene>
    <name evidence="11" type="primary">hemC_2</name>
    <name evidence="8" type="synonym">hemC</name>
    <name evidence="11" type="ORF">RSO01_90070</name>
</gene>
<dbReference type="PANTHER" id="PTHR11557">
    <property type="entry name" value="PORPHOBILINOGEN DEAMINASE"/>
    <property type="match status" value="1"/>
</dbReference>
<keyword evidence="5 8" id="KW-0808">Transferase</keyword>
<dbReference type="Pfam" id="PF03900">
    <property type="entry name" value="Porphobil_deamC"/>
    <property type="match status" value="1"/>
</dbReference>
<evidence type="ECO:0000256" key="4">
    <source>
        <dbReference type="ARBA" id="ARBA00011245"/>
    </source>
</evidence>
<evidence type="ECO:0000259" key="10">
    <source>
        <dbReference type="Pfam" id="PF03900"/>
    </source>
</evidence>
<comment type="similarity">
    <text evidence="3 8">Belongs to the HMBS family.</text>
</comment>
<dbReference type="InterPro" id="IPR022417">
    <property type="entry name" value="Porphobilin_deaminase_N"/>
</dbReference>
<dbReference type="HAMAP" id="MF_00260">
    <property type="entry name" value="Porphobil_deam"/>
    <property type="match status" value="1"/>
</dbReference>
<dbReference type="NCBIfam" id="TIGR00212">
    <property type="entry name" value="hemC"/>
    <property type="match status" value="1"/>
</dbReference>
<evidence type="ECO:0000256" key="7">
    <source>
        <dbReference type="ARBA" id="ARBA00048169"/>
    </source>
</evidence>
<evidence type="ECO:0000256" key="8">
    <source>
        <dbReference type="HAMAP-Rule" id="MF_00260"/>
    </source>
</evidence>